<keyword evidence="2" id="KW-1185">Reference proteome</keyword>
<protein>
    <submittedName>
        <fullName evidence="1">Phage major tail protein, TP901-1 family</fullName>
    </submittedName>
</protein>
<accession>A0A1E5GMZ7</accession>
<dbReference type="Pfam" id="PF06199">
    <property type="entry name" value="Phage_tail_2"/>
    <property type="match status" value="1"/>
</dbReference>
<dbReference type="InterPro" id="IPR022345">
    <property type="entry name" value="Phage_69_Orf23_MTP"/>
</dbReference>
<evidence type="ECO:0000313" key="1">
    <source>
        <dbReference type="EMBL" id="OEG14078.1"/>
    </source>
</evidence>
<dbReference type="Proteomes" id="UP000094068">
    <property type="component" value="Unassembled WGS sequence"/>
</dbReference>
<dbReference type="AlphaFoldDB" id="A0A1E5GMZ7"/>
<organism evidence="1 2">
    <name type="scientific">Enterococcus ureasiticus</name>
    <dbReference type="NCBI Taxonomy" id="903984"/>
    <lineage>
        <taxon>Bacteria</taxon>
        <taxon>Bacillati</taxon>
        <taxon>Bacillota</taxon>
        <taxon>Bacilli</taxon>
        <taxon>Lactobacillales</taxon>
        <taxon>Enterococcaceae</taxon>
        <taxon>Enterococcus</taxon>
    </lineage>
</organism>
<gene>
    <name evidence="1" type="ORF">BCR21_03550</name>
</gene>
<dbReference type="NCBIfam" id="TIGR02126">
    <property type="entry name" value="phgtail_TP901_1"/>
    <property type="match status" value="1"/>
</dbReference>
<comment type="caution">
    <text evidence="1">The sequence shown here is derived from an EMBL/GenBank/DDBJ whole genome shotgun (WGS) entry which is preliminary data.</text>
</comment>
<dbReference type="STRING" id="903984.BCR21_03550"/>
<reference evidence="2" key="1">
    <citation type="submission" date="2016-09" db="EMBL/GenBank/DDBJ databases">
        <authorList>
            <person name="Gulvik C.A."/>
        </authorList>
    </citation>
    <scope>NUCLEOTIDE SEQUENCE [LARGE SCALE GENOMIC DNA]</scope>
    <source>
        <strain evidence="2">DSM 23328</strain>
    </source>
</reference>
<dbReference type="OrthoDB" id="2044969at2"/>
<dbReference type="RefSeq" id="WP_069645126.1">
    <property type="nucleotide sequence ID" value="NZ_MIJZ01000001.1"/>
</dbReference>
<dbReference type="PRINTS" id="PR01998">
    <property type="entry name" value="MTP2STAPHYLO"/>
</dbReference>
<dbReference type="InterPro" id="IPR011855">
    <property type="entry name" value="Phgtail_TP901_1"/>
</dbReference>
<evidence type="ECO:0000313" key="2">
    <source>
        <dbReference type="Proteomes" id="UP000094068"/>
    </source>
</evidence>
<sequence length="185" mass="20539">MEKAIHGKNVKLMFRLLKERAHKKAGLLALEMSHTYNRETNVETQATKDGSVATGGSIESNIEMEFLKTNTDVFSMLEYAYENGEEIEVWRIFFDNPVEGEMRKYKAQYGTGILGNFPDAAEAESNASVSTMLNLNGLLVNGEATVDAENDELAKAFFYDTVVDAKPEEPKAIYEPQTTPSAPAE</sequence>
<dbReference type="PRINTS" id="PR01997">
    <property type="entry name" value="MTP2FAMILY"/>
</dbReference>
<proteinExistence type="predicted"/>
<dbReference type="EMBL" id="MIJZ01000001">
    <property type="protein sequence ID" value="OEG14078.1"/>
    <property type="molecule type" value="Genomic_DNA"/>
</dbReference>
<name>A0A1E5GMZ7_9ENTE</name>